<dbReference type="EMBL" id="GBRH01181731">
    <property type="protein sequence ID" value="JAE16165.1"/>
    <property type="molecule type" value="Transcribed_RNA"/>
</dbReference>
<organism evidence="2">
    <name type="scientific">Arundo donax</name>
    <name type="common">Giant reed</name>
    <name type="synonym">Donax arundinaceus</name>
    <dbReference type="NCBI Taxonomy" id="35708"/>
    <lineage>
        <taxon>Eukaryota</taxon>
        <taxon>Viridiplantae</taxon>
        <taxon>Streptophyta</taxon>
        <taxon>Embryophyta</taxon>
        <taxon>Tracheophyta</taxon>
        <taxon>Spermatophyta</taxon>
        <taxon>Magnoliopsida</taxon>
        <taxon>Liliopsida</taxon>
        <taxon>Poales</taxon>
        <taxon>Poaceae</taxon>
        <taxon>PACMAD clade</taxon>
        <taxon>Arundinoideae</taxon>
        <taxon>Arundineae</taxon>
        <taxon>Arundo</taxon>
    </lineage>
</organism>
<evidence type="ECO:0000313" key="2">
    <source>
        <dbReference type="EMBL" id="JAE16165.1"/>
    </source>
</evidence>
<keyword evidence="1" id="KW-0472">Membrane</keyword>
<evidence type="ECO:0000256" key="1">
    <source>
        <dbReference type="SAM" id="Phobius"/>
    </source>
</evidence>
<protein>
    <submittedName>
        <fullName evidence="2">Uncharacterized protein</fullName>
    </submittedName>
</protein>
<accession>A0A0A9FTI2</accession>
<dbReference type="AlphaFoldDB" id="A0A0A9FTI2"/>
<name>A0A0A9FTI2_ARUDO</name>
<keyword evidence="1" id="KW-0812">Transmembrane</keyword>
<keyword evidence="1" id="KW-1133">Transmembrane helix</keyword>
<sequence length="32" mass="3787">MVSVSWIHSKLEIYSCLLMELLILFYPLAMEL</sequence>
<reference evidence="2" key="2">
    <citation type="journal article" date="2015" name="Data Brief">
        <title>Shoot transcriptome of the giant reed, Arundo donax.</title>
        <authorList>
            <person name="Barrero R.A."/>
            <person name="Guerrero F.D."/>
            <person name="Moolhuijzen P."/>
            <person name="Goolsby J.A."/>
            <person name="Tidwell J."/>
            <person name="Bellgard S.E."/>
            <person name="Bellgard M.I."/>
        </authorList>
    </citation>
    <scope>NUCLEOTIDE SEQUENCE</scope>
    <source>
        <tissue evidence="2">Shoot tissue taken approximately 20 cm above the soil surface</tissue>
    </source>
</reference>
<reference evidence="2" key="1">
    <citation type="submission" date="2014-09" db="EMBL/GenBank/DDBJ databases">
        <authorList>
            <person name="Magalhaes I.L.F."/>
            <person name="Oliveira U."/>
            <person name="Santos F.R."/>
            <person name="Vidigal T.H.D.A."/>
            <person name="Brescovit A.D."/>
            <person name="Santos A.J."/>
        </authorList>
    </citation>
    <scope>NUCLEOTIDE SEQUENCE</scope>
    <source>
        <tissue evidence="2">Shoot tissue taken approximately 20 cm above the soil surface</tissue>
    </source>
</reference>
<proteinExistence type="predicted"/>
<feature type="transmembrane region" description="Helical" evidence="1">
    <location>
        <begin position="12"/>
        <end position="29"/>
    </location>
</feature>